<organism evidence="1 2">
    <name type="scientific">Bondarzewia mesenterica</name>
    <dbReference type="NCBI Taxonomy" id="1095465"/>
    <lineage>
        <taxon>Eukaryota</taxon>
        <taxon>Fungi</taxon>
        <taxon>Dikarya</taxon>
        <taxon>Basidiomycota</taxon>
        <taxon>Agaricomycotina</taxon>
        <taxon>Agaricomycetes</taxon>
        <taxon>Russulales</taxon>
        <taxon>Bondarzewiaceae</taxon>
        <taxon>Bondarzewia</taxon>
    </lineage>
</organism>
<evidence type="ECO:0000313" key="2">
    <source>
        <dbReference type="Proteomes" id="UP000310158"/>
    </source>
</evidence>
<dbReference type="AlphaFoldDB" id="A0A4S4LVG5"/>
<protein>
    <submittedName>
        <fullName evidence="1">Uncharacterized protein</fullName>
    </submittedName>
</protein>
<keyword evidence="2" id="KW-1185">Reference proteome</keyword>
<dbReference type="EMBL" id="SGPL01000164">
    <property type="protein sequence ID" value="THH16305.1"/>
    <property type="molecule type" value="Genomic_DNA"/>
</dbReference>
<name>A0A4S4LVG5_9AGAM</name>
<comment type="caution">
    <text evidence="1">The sequence shown here is derived from an EMBL/GenBank/DDBJ whole genome shotgun (WGS) entry which is preliminary data.</text>
</comment>
<reference evidence="1 2" key="1">
    <citation type="submission" date="2019-02" db="EMBL/GenBank/DDBJ databases">
        <title>Genome sequencing of the rare red list fungi Bondarzewia mesenterica.</title>
        <authorList>
            <person name="Buettner E."/>
            <person name="Kellner H."/>
        </authorList>
    </citation>
    <scope>NUCLEOTIDE SEQUENCE [LARGE SCALE GENOMIC DNA]</scope>
    <source>
        <strain evidence="1 2">DSM 108281</strain>
    </source>
</reference>
<sequence length="137" mass="15450">MSNFPSQLGAVNRTNGYSITHVHPPEPLCPNERDDLLRKVQGHRPTSVYEAAAIRSSQQSALSERSAFRDVVHHLGNHDDRDSRARVPACTLLDMLPDKEVRRRDKNSEAVGDIVREGPDVEISLTEKDREIWPDMA</sequence>
<dbReference type="Proteomes" id="UP000310158">
    <property type="component" value="Unassembled WGS sequence"/>
</dbReference>
<evidence type="ECO:0000313" key="1">
    <source>
        <dbReference type="EMBL" id="THH16305.1"/>
    </source>
</evidence>
<proteinExistence type="predicted"/>
<accession>A0A4S4LVG5</accession>
<gene>
    <name evidence="1" type="ORF">EW146_g4316</name>
</gene>